<dbReference type="InterPro" id="IPR010619">
    <property type="entry name" value="ThrE-like_N"/>
</dbReference>
<evidence type="ECO:0000256" key="5">
    <source>
        <dbReference type="ARBA" id="ARBA00034125"/>
    </source>
</evidence>
<dbReference type="Pfam" id="PF12821">
    <property type="entry name" value="ThrE_2"/>
    <property type="match status" value="1"/>
</dbReference>
<keyword evidence="3 6" id="KW-1133">Transmembrane helix</keyword>
<sequence>MTAVKNLSIHFASEIRRTGTLESTPQRLVVELSRCLHLGGAPAYELEQRMEQVSQQVGVPAHFFSTPTSLFVTFDDDQDSTRLIRVSPVAVNLAMLAELYALYDDISEGRLGVQDAWDRLQVIKQTNYEYPLVLSVLAYGMASAGVGVIIGGSQTVVLAAGLIGLVIGCLSLFCEWRRFPEHLNNVLGGFVATALASLIQWFYPAATIETTLLAGLIFLVPGLQFTVSINELATQNLASGTARMAGALTTFLTIIFGVVMGYGVAKTFFVNTPVDASPAMGVGWGMLLLVPLAISFRILFRARRRDGIWMLLSICIAYGTVVSADVFLDPPAAAWTAALAVGIASNLFARVKNQPASIMLMPGLLLLVPGSMGFSGVSAIMIHENLSGGVRTVATMLLVAVSIVAGLLVANVIMPTEKQMRGLAGSEPLVDLEGEGGSGG</sequence>
<accession>A0A517MAV5</accession>
<feature type="domain" description="Threonine/serine exporter-like N-terminal" evidence="7">
    <location>
        <begin position="27"/>
        <end position="262"/>
    </location>
</feature>
<feature type="transmembrane region" description="Helical" evidence="6">
    <location>
        <begin position="156"/>
        <end position="174"/>
    </location>
</feature>
<dbReference type="OrthoDB" id="1490274at2"/>
<proteinExistence type="inferred from homology"/>
<dbReference type="Proteomes" id="UP000320672">
    <property type="component" value="Chromosome"/>
</dbReference>
<evidence type="ECO:0000256" key="1">
    <source>
        <dbReference type="ARBA" id="ARBA00004141"/>
    </source>
</evidence>
<organism evidence="9 10">
    <name type="scientific">Roseimaritima multifibrata</name>
    <dbReference type="NCBI Taxonomy" id="1930274"/>
    <lineage>
        <taxon>Bacteria</taxon>
        <taxon>Pseudomonadati</taxon>
        <taxon>Planctomycetota</taxon>
        <taxon>Planctomycetia</taxon>
        <taxon>Pirellulales</taxon>
        <taxon>Pirellulaceae</taxon>
        <taxon>Roseimaritima</taxon>
    </lineage>
</organism>
<feature type="transmembrane region" description="Helical" evidence="6">
    <location>
        <begin position="307"/>
        <end position="327"/>
    </location>
</feature>
<keyword evidence="2 6" id="KW-0812">Transmembrane</keyword>
<feature type="transmembrane region" description="Helical" evidence="6">
    <location>
        <begin position="212"/>
        <end position="233"/>
    </location>
</feature>
<feature type="transmembrane region" description="Helical" evidence="6">
    <location>
        <begin position="394"/>
        <end position="414"/>
    </location>
</feature>
<dbReference type="AlphaFoldDB" id="A0A517MAV5"/>
<keyword evidence="4 6" id="KW-0472">Membrane</keyword>
<feature type="transmembrane region" description="Helical" evidence="6">
    <location>
        <begin position="363"/>
        <end position="382"/>
    </location>
</feature>
<feature type="transmembrane region" description="Helical" evidence="6">
    <location>
        <begin position="245"/>
        <end position="265"/>
    </location>
</feature>
<feature type="transmembrane region" description="Helical" evidence="6">
    <location>
        <begin position="277"/>
        <end position="300"/>
    </location>
</feature>
<dbReference type="Pfam" id="PF06738">
    <property type="entry name" value="ThrE"/>
    <property type="match status" value="1"/>
</dbReference>
<feature type="transmembrane region" description="Helical" evidence="6">
    <location>
        <begin position="333"/>
        <end position="351"/>
    </location>
</feature>
<gene>
    <name evidence="9" type="ORF">FF011L_07550</name>
</gene>
<dbReference type="KEGG" id="rml:FF011L_07550"/>
<reference evidence="9 10" key="1">
    <citation type="submission" date="2019-02" db="EMBL/GenBank/DDBJ databases">
        <title>Deep-cultivation of Planctomycetes and their phenomic and genomic characterization uncovers novel biology.</title>
        <authorList>
            <person name="Wiegand S."/>
            <person name="Jogler M."/>
            <person name="Boedeker C."/>
            <person name="Pinto D."/>
            <person name="Vollmers J."/>
            <person name="Rivas-Marin E."/>
            <person name="Kohn T."/>
            <person name="Peeters S.H."/>
            <person name="Heuer A."/>
            <person name="Rast P."/>
            <person name="Oberbeckmann S."/>
            <person name="Bunk B."/>
            <person name="Jeske O."/>
            <person name="Meyerdierks A."/>
            <person name="Storesund J.E."/>
            <person name="Kallscheuer N."/>
            <person name="Luecker S."/>
            <person name="Lage O.M."/>
            <person name="Pohl T."/>
            <person name="Merkel B.J."/>
            <person name="Hornburger P."/>
            <person name="Mueller R.-W."/>
            <person name="Bruemmer F."/>
            <person name="Labrenz M."/>
            <person name="Spormann A.M."/>
            <person name="Op den Camp H."/>
            <person name="Overmann J."/>
            <person name="Amann R."/>
            <person name="Jetten M.S.M."/>
            <person name="Mascher T."/>
            <person name="Medema M.H."/>
            <person name="Devos D.P."/>
            <person name="Kaster A.-K."/>
            <person name="Ovreas L."/>
            <person name="Rohde M."/>
            <person name="Galperin M.Y."/>
            <person name="Jogler C."/>
        </authorList>
    </citation>
    <scope>NUCLEOTIDE SEQUENCE [LARGE SCALE GENOMIC DNA]</scope>
    <source>
        <strain evidence="9 10">FF011L</strain>
    </source>
</reference>
<dbReference type="GO" id="GO:0022857">
    <property type="term" value="F:transmembrane transporter activity"/>
    <property type="evidence" value="ECO:0007669"/>
    <property type="project" value="InterPro"/>
</dbReference>
<dbReference type="InterPro" id="IPR024528">
    <property type="entry name" value="ThrE_2"/>
</dbReference>
<evidence type="ECO:0000259" key="8">
    <source>
        <dbReference type="Pfam" id="PF12821"/>
    </source>
</evidence>
<evidence type="ECO:0000256" key="4">
    <source>
        <dbReference type="ARBA" id="ARBA00023136"/>
    </source>
</evidence>
<evidence type="ECO:0000259" key="7">
    <source>
        <dbReference type="Pfam" id="PF06738"/>
    </source>
</evidence>
<evidence type="ECO:0000313" key="10">
    <source>
        <dbReference type="Proteomes" id="UP000320672"/>
    </source>
</evidence>
<dbReference type="PANTHER" id="PTHR31082:SF4">
    <property type="entry name" value="PHEROMONE-REGULATED MEMBRANE PROTEIN 10"/>
    <property type="match status" value="1"/>
</dbReference>
<evidence type="ECO:0000256" key="2">
    <source>
        <dbReference type="ARBA" id="ARBA00022692"/>
    </source>
</evidence>
<feature type="transmembrane region" description="Helical" evidence="6">
    <location>
        <begin position="186"/>
        <end position="206"/>
    </location>
</feature>
<feature type="transmembrane region" description="Helical" evidence="6">
    <location>
        <begin position="130"/>
        <end position="150"/>
    </location>
</feature>
<dbReference type="EMBL" id="CP036262">
    <property type="protein sequence ID" value="QDS92019.1"/>
    <property type="molecule type" value="Genomic_DNA"/>
</dbReference>
<name>A0A517MAV5_9BACT</name>
<comment type="similarity">
    <text evidence="5">Belongs to the ThrE exporter (TC 2.A.79) family.</text>
</comment>
<dbReference type="InterPro" id="IPR051361">
    <property type="entry name" value="ThrE/Ser_Exporter"/>
</dbReference>
<feature type="domain" description="Threonine/Serine exporter ThrE" evidence="8">
    <location>
        <begin position="293"/>
        <end position="413"/>
    </location>
</feature>
<evidence type="ECO:0000256" key="3">
    <source>
        <dbReference type="ARBA" id="ARBA00022989"/>
    </source>
</evidence>
<comment type="subcellular location">
    <subcellularLocation>
        <location evidence="1">Membrane</location>
        <topology evidence="1">Multi-pass membrane protein</topology>
    </subcellularLocation>
</comment>
<dbReference type="PANTHER" id="PTHR31082">
    <property type="entry name" value="PHEROMONE-REGULATED MEMBRANE PROTEIN 10"/>
    <property type="match status" value="1"/>
</dbReference>
<dbReference type="GO" id="GO:0016020">
    <property type="term" value="C:membrane"/>
    <property type="evidence" value="ECO:0007669"/>
    <property type="project" value="UniProtKB-SubCell"/>
</dbReference>
<keyword evidence="10" id="KW-1185">Reference proteome</keyword>
<evidence type="ECO:0000256" key="6">
    <source>
        <dbReference type="SAM" id="Phobius"/>
    </source>
</evidence>
<evidence type="ECO:0008006" key="11">
    <source>
        <dbReference type="Google" id="ProtNLM"/>
    </source>
</evidence>
<evidence type="ECO:0000313" key="9">
    <source>
        <dbReference type="EMBL" id="QDS92019.1"/>
    </source>
</evidence>
<protein>
    <recommendedName>
        <fullName evidence="11">Inner membrane protein YjjP</fullName>
    </recommendedName>
</protein>